<dbReference type="Proteomes" id="UP000198995">
    <property type="component" value="Unassembled WGS sequence"/>
</dbReference>
<sequence length="335" mass="36272">MNEFLQAAMESGVTDVHFTHDGVYVRKNGKLDKVAGVQWTAADLLAFFQHQGLAVQDDFAVSLFGRRVRVHRYQTYHGSAWALRFLPGQVPDIQELHLPDQLARLATEKSGLILLTGPTGSGKSTSLAAMLKHRAAAGGHLMTFERPVEYLLASDEALITQTELTADEALAPLLAAALRADPDVIMVGEIRTAEAAKGVLYLAETGHLVMTTLHSADVVQALMRLVHLIDAEERPLWQGILAEVLRGVVAQTLISSPLTDGLLPVAEVLLQSEGLARQIRDGAWSLIAQSLENQGGGLSFEAHLANHVQRGLLDAADAFQLARHPERLTILLGMS</sequence>
<organism evidence="3 4">
    <name type="scientific">Peptococcus niger</name>
    <dbReference type="NCBI Taxonomy" id="2741"/>
    <lineage>
        <taxon>Bacteria</taxon>
        <taxon>Bacillati</taxon>
        <taxon>Bacillota</taxon>
        <taxon>Clostridia</taxon>
        <taxon>Eubacteriales</taxon>
        <taxon>Peptococcaceae</taxon>
        <taxon>Peptococcus</taxon>
    </lineage>
</organism>
<dbReference type="PANTHER" id="PTHR30486">
    <property type="entry name" value="TWITCHING MOTILITY PROTEIN PILT"/>
    <property type="match status" value="1"/>
</dbReference>
<feature type="domain" description="AAA+ ATPase" evidence="2">
    <location>
        <begin position="109"/>
        <end position="236"/>
    </location>
</feature>
<dbReference type="InterPro" id="IPR027417">
    <property type="entry name" value="P-loop_NTPase"/>
</dbReference>
<dbReference type="Gene3D" id="3.40.50.300">
    <property type="entry name" value="P-loop containing nucleotide triphosphate hydrolases"/>
    <property type="match status" value="1"/>
</dbReference>
<dbReference type="Pfam" id="PF00437">
    <property type="entry name" value="T2SSE"/>
    <property type="match status" value="1"/>
</dbReference>
<name>A0A1G6SFD2_PEPNI</name>
<dbReference type="EMBL" id="FNAF01000001">
    <property type="protein sequence ID" value="SDD15589.1"/>
    <property type="molecule type" value="Genomic_DNA"/>
</dbReference>
<dbReference type="InterPro" id="IPR001482">
    <property type="entry name" value="T2SS/T4SS_dom"/>
</dbReference>
<dbReference type="AlphaFoldDB" id="A0A1G6SFD2"/>
<dbReference type="InterPro" id="IPR050921">
    <property type="entry name" value="T4SS_GSP_E_ATPase"/>
</dbReference>
<dbReference type="SMART" id="SM00382">
    <property type="entry name" value="AAA"/>
    <property type="match status" value="1"/>
</dbReference>
<protein>
    <submittedName>
        <fullName evidence="3">Pilus retraction ATPase PilT</fullName>
    </submittedName>
</protein>
<evidence type="ECO:0000259" key="2">
    <source>
        <dbReference type="SMART" id="SM00382"/>
    </source>
</evidence>
<proteinExistence type="inferred from homology"/>
<accession>A0A1G6SFD2</accession>
<comment type="similarity">
    <text evidence="1">Belongs to the GSP E family.</text>
</comment>
<dbReference type="OrthoDB" id="9808272at2"/>
<dbReference type="GO" id="GO:0016887">
    <property type="term" value="F:ATP hydrolysis activity"/>
    <property type="evidence" value="ECO:0007669"/>
    <property type="project" value="InterPro"/>
</dbReference>
<evidence type="ECO:0000313" key="4">
    <source>
        <dbReference type="Proteomes" id="UP000198995"/>
    </source>
</evidence>
<dbReference type="RefSeq" id="WP_091790994.1">
    <property type="nucleotide sequence ID" value="NZ_FNAF01000001.1"/>
</dbReference>
<reference evidence="3 4" key="1">
    <citation type="submission" date="2016-10" db="EMBL/GenBank/DDBJ databases">
        <authorList>
            <person name="de Groot N.N."/>
        </authorList>
    </citation>
    <scope>NUCLEOTIDE SEQUENCE [LARGE SCALE GENOMIC DNA]</scope>
    <source>
        <strain evidence="3 4">DSM 20475</strain>
    </source>
</reference>
<dbReference type="SUPFAM" id="SSF52540">
    <property type="entry name" value="P-loop containing nucleoside triphosphate hydrolases"/>
    <property type="match status" value="1"/>
</dbReference>
<evidence type="ECO:0000313" key="3">
    <source>
        <dbReference type="EMBL" id="SDD15589.1"/>
    </source>
</evidence>
<dbReference type="STRING" id="2741.SAMN04489866_101318"/>
<dbReference type="InterPro" id="IPR003593">
    <property type="entry name" value="AAA+_ATPase"/>
</dbReference>
<gene>
    <name evidence="3" type="ORF">SAMN04489866_101318</name>
</gene>
<keyword evidence="4" id="KW-1185">Reference proteome</keyword>
<evidence type="ECO:0000256" key="1">
    <source>
        <dbReference type="ARBA" id="ARBA00006611"/>
    </source>
</evidence>